<proteinExistence type="predicted"/>
<dbReference type="PANTHER" id="PTHR10241:SF29">
    <property type="entry name" value="LETHAL(2) GIANT LARVAE PROTEIN"/>
    <property type="match status" value="1"/>
</dbReference>
<dbReference type="GO" id="GO:0032878">
    <property type="term" value="P:regulation of establishment or maintenance of cell polarity"/>
    <property type="evidence" value="ECO:0007669"/>
    <property type="project" value="TreeGrafter"/>
</dbReference>
<accession>A0A1I7SSW6</accession>
<dbReference type="GO" id="GO:0019905">
    <property type="term" value="F:syntaxin binding"/>
    <property type="evidence" value="ECO:0007669"/>
    <property type="project" value="TreeGrafter"/>
</dbReference>
<dbReference type="eggNOG" id="KOG1983">
    <property type="taxonomic scope" value="Eukaryota"/>
</dbReference>
<dbReference type="GO" id="GO:0005886">
    <property type="term" value="C:plasma membrane"/>
    <property type="evidence" value="ECO:0007669"/>
    <property type="project" value="TreeGrafter"/>
</dbReference>
<dbReference type="GO" id="GO:0030866">
    <property type="term" value="P:cortical actin cytoskeleton organization"/>
    <property type="evidence" value="ECO:0007669"/>
    <property type="project" value="TreeGrafter"/>
</dbReference>
<dbReference type="GO" id="GO:0051294">
    <property type="term" value="P:establishment of spindle orientation"/>
    <property type="evidence" value="ECO:0007669"/>
    <property type="project" value="TreeGrafter"/>
</dbReference>
<dbReference type="GO" id="GO:0006893">
    <property type="term" value="P:Golgi to plasma membrane transport"/>
    <property type="evidence" value="ECO:0007669"/>
    <property type="project" value="TreeGrafter"/>
</dbReference>
<sequence>MFRFLRKHKQDAHRETQKLQESFSLTKINSDGFPRKVHKFAIDTKENLLAIVTETGRVELFSDNDRRVLLKKLGNKPCFVSFLEGKRTLLLVCSEKPGTSHLPEAVHLLDVDGNYPCFTHNYRRSKTQSTSHCLCADSLLSGCGTWINKTKWDQLWPSSMSVEPFIDIGEFTESNQRTIRRLQVHQNVLIALLNKDLVVVVDMQTQELVKFISFKYDVQSVIFNSVSLICYFVSPQFVCALNLGNWNVSGNGQVSNCDFEDLMYYNKVKAKNRWLTIYCNGFPSEFSRDTCLMITDELENKVFSFADAVLDIQIIYDNQGNATILAVLLEHEFVAFDLSDPYFRRLSLPYLHCVDFSSVSTVKLLSDIHFPYDDTLKLRSNLFQSASETESNNDSYFFCTGHQNGDVVIWRAKKDRVDVLDILKTSDVLSVGDVYNNDEIMEPVELEDLPQDVVSIKEAGSSFNIEIDCEIKAPTQLFRNDDIAIKAGLYDDRCDDDGYTIEVIQASKEWTVVGLNCGIVLCYPLNGKGLQEGESAEFINANLANQGTINEKQTKISPIALKRIGMTPLRALLTISPQTPIRSLAISDNTHVIAVGCSTGIIIYNPIKETVVFKRNFLSLEDTKLVLSEEKPLTRLKSMKQSVRRTFRKKDASTRQKPMVDREVAFRDTNSPWTHGFKSLIFFEPTSDQTYLYAGTGNGILFMFGLKEDMCTLFKEIRLAHRAPVCSLSVLMDPVQTKLIVFTEEQIRSFNIDTLKSSNLSYKITAKCGVKIRRGIVVKRNDFPFLNIICNDGTSIAMSTKDKTSKISERFIDLSDNGAIRLSDLNENNLITVPNYGTIITLYKTT</sequence>
<reference evidence="3" key="1">
    <citation type="submission" date="2016-11" db="UniProtKB">
        <authorList>
            <consortium name="WormBaseParasite"/>
        </authorList>
    </citation>
    <scope>IDENTIFICATION</scope>
</reference>
<evidence type="ECO:0000313" key="2">
    <source>
        <dbReference type="Proteomes" id="UP000095284"/>
    </source>
</evidence>
<dbReference type="GO" id="GO:0030864">
    <property type="term" value="C:cortical actin cytoskeleton"/>
    <property type="evidence" value="ECO:0007669"/>
    <property type="project" value="TreeGrafter"/>
</dbReference>
<dbReference type="GO" id="GO:0005096">
    <property type="term" value="F:GTPase activator activity"/>
    <property type="evidence" value="ECO:0007669"/>
    <property type="project" value="TreeGrafter"/>
</dbReference>
<dbReference type="WBParaSite" id="BXY_1613400.1">
    <property type="protein sequence ID" value="BXY_1613400.1"/>
    <property type="gene ID" value="BXY_1613400"/>
</dbReference>
<dbReference type="InterPro" id="IPR036322">
    <property type="entry name" value="WD40_repeat_dom_sf"/>
</dbReference>
<dbReference type="Pfam" id="PF08366">
    <property type="entry name" value="LLGL"/>
    <property type="match status" value="1"/>
</dbReference>
<dbReference type="GO" id="GO:0008593">
    <property type="term" value="P:regulation of Notch signaling pathway"/>
    <property type="evidence" value="ECO:0007669"/>
    <property type="project" value="TreeGrafter"/>
</dbReference>
<feature type="domain" description="Lethal giant larvae homologue 2" evidence="1">
    <location>
        <begin position="266"/>
        <end position="343"/>
    </location>
</feature>
<dbReference type="GO" id="GO:0045159">
    <property type="term" value="F:myosin II binding"/>
    <property type="evidence" value="ECO:0007669"/>
    <property type="project" value="TreeGrafter"/>
</dbReference>
<name>A0A1I7SSW6_BURXY</name>
<dbReference type="Proteomes" id="UP000095284">
    <property type="component" value="Unplaced"/>
</dbReference>
<dbReference type="InterPro" id="IPR013577">
    <property type="entry name" value="LLGL2"/>
</dbReference>
<dbReference type="PANTHER" id="PTHR10241">
    <property type="entry name" value="LETHAL 2 GIANT LARVAE PROTEIN"/>
    <property type="match status" value="1"/>
</dbReference>
<dbReference type="AlphaFoldDB" id="A0A1I7SSW6"/>
<dbReference type="SUPFAM" id="SSF50978">
    <property type="entry name" value="WD40 repeat-like"/>
    <property type="match status" value="1"/>
</dbReference>
<organism evidence="2 3">
    <name type="scientific">Bursaphelenchus xylophilus</name>
    <name type="common">Pinewood nematode worm</name>
    <name type="synonym">Aphelenchoides xylophilus</name>
    <dbReference type="NCBI Taxonomy" id="6326"/>
    <lineage>
        <taxon>Eukaryota</taxon>
        <taxon>Metazoa</taxon>
        <taxon>Ecdysozoa</taxon>
        <taxon>Nematoda</taxon>
        <taxon>Chromadorea</taxon>
        <taxon>Rhabditida</taxon>
        <taxon>Tylenchina</taxon>
        <taxon>Tylenchomorpha</taxon>
        <taxon>Aphelenchoidea</taxon>
        <taxon>Aphelenchoididae</taxon>
        <taxon>Bursaphelenchus</taxon>
    </lineage>
</organism>
<protein>
    <submittedName>
        <fullName evidence="3">LLGL domain-containing protein</fullName>
    </submittedName>
</protein>
<evidence type="ECO:0000313" key="3">
    <source>
        <dbReference type="WBParaSite" id="BXY_1613400.1"/>
    </source>
</evidence>
<evidence type="ECO:0000259" key="1">
    <source>
        <dbReference type="Pfam" id="PF08366"/>
    </source>
</evidence>